<protein>
    <recommendedName>
        <fullName evidence="3">WSC domain-containing protein</fullName>
    </recommendedName>
</protein>
<reference evidence="4 5" key="1">
    <citation type="journal article" date="2024" name="bioRxiv">
        <title>Comparative genomics of Cryptococcus and Kwoniella reveals pathogenesis evolution and contrasting karyotype dynamics via intercentromeric recombination or chromosome fusion.</title>
        <authorList>
            <person name="Coelho M.A."/>
            <person name="David-Palma M."/>
            <person name="Shea T."/>
            <person name="Bowers K."/>
            <person name="McGinley-Smith S."/>
            <person name="Mohammad A.W."/>
            <person name="Gnirke A."/>
            <person name="Yurkov A.M."/>
            <person name="Nowrousian M."/>
            <person name="Sun S."/>
            <person name="Cuomo C.A."/>
            <person name="Heitman J."/>
        </authorList>
    </citation>
    <scope>NUCLEOTIDE SEQUENCE [LARGE SCALE GENOMIC DNA]</scope>
    <source>
        <strain evidence="4 5">CBS 13917</strain>
    </source>
</reference>
<feature type="signal peptide" evidence="2">
    <location>
        <begin position="1"/>
        <end position="20"/>
    </location>
</feature>
<feature type="domain" description="WSC" evidence="3">
    <location>
        <begin position="1219"/>
        <end position="1312"/>
    </location>
</feature>
<dbReference type="InterPro" id="IPR018535">
    <property type="entry name" value="DUF1996"/>
</dbReference>
<evidence type="ECO:0000313" key="4">
    <source>
        <dbReference type="EMBL" id="KAK8850320.1"/>
    </source>
</evidence>
<dbReference type="SMART" id="SM00321">
    <property type="entry name" value="WSC"/>
    <property type="match status" value="11"/>
</dbReference>
<accession>A0AAW0YUZ9</accession>
<proteinExistence type="predicted"/>
<keyword evidence="2" id="KW-0732">Signal</keyword>
<dbReference type="RefSeq" id="XP_066801751.1">
    <property type="nucleotide sequence ID" value="XM_066947337.1"/>
</dbReference>
<organism evidence="4 5">
    <name type="scientific">Kwoniella newhampshirensis</name>
    <dbReference type="NCBI Taxonomy" id="1651941"/>
    <lineage>
        <taxon>Eukaryota</taxon>
        <taxon>Fungi</taxon>
        <taxon>Dikarya</taxon>
        <taxon>Basidiomycota</taxon>
        <taxon>Agaricomycotina</taxon>
        <taxon>Tremellomycetes</taxon>
        <taxon>Tremellales</taxon>
        <taxon>Cryptococcaceae</taxon>
        <taxon>Kwoniella</taxon>
    </lineage>
</organism>
<evidence type="ECO:0000256" key="2">
    <source>
        <dbReference type="SAM" id="SignalP"/>
    </source>
</evidence>
<feature type="domain" description="WSC" evidence="3">
    <location>
        <begin position="1008"/>
        <end position="1096"/>
    </location>
</feature>
<gene>
    <name evidence="4" type="ORF">IAR55_004237</name>
</gene>
<feature type="domain" description="WSC" evidence="3">
    <location>
        <begin position="482"/>
        <end position="580"/>
    </location>
</feature>
<feature type="domain" description="WSC" evidence="3">
    <location>
        <begin position="592"/>
        <end position="685"/>
    </location>
</feature>
<feature type="domain" description="WSC" evidence="3">
    <location>
        <begin position="1638"/>
        <end position="1732"/>
    </location>
</feature>
<keyword evidence="5" id="KW-1185">Reference proteome</keyword>
<sequence length="1788" mass="184365">MLVQTFYFLATLALSAFVKAQDDAWHLDYIYVLTNEELDPIVSPNQQSSHMHKIIGGSRMAAYYNYNDYVGASCSSLRIQADKSNYWMPNLYITNGDGGTFVPVPAHVRFYYFLGRNSPYQPVSPFPKGLRILTGNPFNKSPTNVATFTCQVNQDFSNSLVANSFNFNRDCPWGMKTELYFPPCWDGVNLYKSDGSHMAWPDNGVRDGSCPWDHPVRVPAIQLEYTWATSNYNPGQALAGNLAWANGDTTGYGVHGDFVMGWTEGVLDVALNDTRCTNLGMAIPMTDCPSLNQYSDDNKARACTPEKGTLQEPTGNADLTPIPRLPGCNPLWGASGSKPGCNPAVAGLDVSAFTGTDGPYIASADDRKDYVYPTDPGWHNVGCMKEATAITGGVSYTDSAMTVESCTATCLASGYHFAATGQIGAWNCVCGTAMNPNAGVYPGMCTTKCPGNSTEDCGGSYIFNVWYAPNGTIPDETTLSDGSQYVGCYNNPSTASNGLLGQATYNFQSQSMTTETCIAACGHLNTNWALTTSAKWCYCGNNWNFGSGALVPSSYCTVKCTGNASEACGDYYRSSVYNITTAVIANSSVYHPPGWQGCYQDLNGHLALTNNSWTSNTMTPLECINGCSELGYTYAGVEAGKTCYCGSQVASSTTRLPTSQCSVACVGNSTAVCGGSAALDLYTMAAATRTPATQQASHPSGYLGCFLDSGSNIAFNNYYSYTINPMSVSICKQSCGEMGYAYAGVENGNQCRCGNNYPKTTQYVASLYCNKQCSGNSSQTCGAGGYIEAYTLANTTAAVAMPGISAVDYIGCYDNSNRGLTNYSYYSNSMTVEVCRTACSQLGYSLASVYLSKYCGCGNAWTGSQSKLPASACQTYGCGGNGTEWCGGSSQAALYNASEPSSVAVTKPDGWLSCWTDSSSSRTLQGYSYNASPMSANACKISCSQQGFAYAGTESGNQCFCGNAIAGGEKAPTSACSYACNGNANQTCGASGYMDLYNATGASANNGIPGYSGCFTDDGMLGGPSYVSDFMSVDTCTQWCYAQKQTFAGIRAGNQCKCGTASPGLATTTSACANPCSGNSTQNCGTSTTIAVYNLANTGLKSGDLPMVPDSTGYVGCYHEGSTRLMPNYYFSSSSMTNSLCIANCKSLGYAFAGTEYGGQCFCAPKPDASSGGYKQQTADCNTNCQGGAGKCGGGNLLSIYSTGAANTTTPGGASSSQIEGLKGCYQLGTFAQAPPLTYYGGFMTADLCRRSCRNGGYSIAGLTNGNTCICGNNPTYGAANAPATCNAACAGNSTQTCGGQFSAALSIYDTTGAGSQVPSGFQPNYVGCINDASTRVLPNYSFTNNGMTSDMCRKVCIAANYNNYGTEASSQCWCGTNKVVSGLLPDSQCSSNCAGSAAEKCGAGGKLSYYSIANAVTTPNATAAGGASASRSASASASASVNATASAISRPASSVSVAPSVASSVSRPASASSAPVVSSSSRAAVSSSSSRAASVVTAPSTSTARPSTVTAPVTSSVRPSSSSAAAVTSSSVSRAASSAAAASSSSSRAAASGASSPGVGQIATSGAASVSAPRSSGSPSVVTAASTAPTSSSRVATVTVTSTSSSRPPASTVTSSSAVRSSAVTSSTTTSTAAIPTGTSLGCFVGSATSFNSAVMTGHDNLTPSMCQIWCNANYYTYSGLSQGNTCGCSNSIEGLQSAAAGICGANCSGDSSQKCGGTVVANSYSVYRAVAATRPAKRFDSSSASQARRDREGRRAATIHVPRTERDSTVGVGSKRRGGRGIFAHW</sequence>
<feature type="chain" id="PRO_5044013263" description="WSC domain-containing protein" evidence="2">
    <location>
        <begin position="21"/>
        <end position="1788"/>
    </location>
</feature>
<evidence type="ECO:0000256" key="1">
    <source>
        <dbReference type="SAM" id="MobiDB-lite"/>
    </source>
</evidence>
<feature type="region of interest" description="Disordered" evidence="1">
    <location>
        <begin position="1489"/>
        <end position="1633"/>
    </location>
</feature>
<feature type="domain" description="WSC" evidence="3">
    <location>
        <begin position="1111"/>
        <end position="1204"/>
    </location>
</feature>
<dbReference type="Pfam" id="PF01822">
    <property type="entry name" value="WSC"/>
    <property type="match status" value="11"/>
</dbReference>
<feature type="domain" description="WSC" evidence="3">
    <location>
        <begin position="377"/>
        <end position="469"/>
    </location>
</feature>
<name>A0AAW0YUZ9_9TREE</name>
<dbReference type="Proteomes" id="UP001388673">
    <property type="component" value="Unassembled WGS sequence"/>
</dbReference>
<evidence type="ECO:0000313" key="5">
    <source>
        <dbReference type="Proteomes" id="UP001388673"/>
    </source>
</evidence>
<evidence type="ECO:0000259" key="3">
    <source>
        <dbReference type="PROSITE" id="PS51212"/>
    </source>
</evidence>
<comment type="caution">
    <text evidence="4">The sequence shown here is derived from an EMBL/GenBank/DDBJ whole genome shotgun (WGS) entry which is preliminary data.</text>
</comment>
<dbReference type="PROSITE" id="PS51212">
    <property type="entry name" value="WSC"/>
    <property type="match status" value="11"/>
</dbReference>
<feature type="region of interest" description="Disordered" evidence="1">
    <location>
        <begin position="303"/>
        <end position="322"/>
    </location>
</feature>
<dbReference type="KEGG" id="kne:92181495"/>
<dbReference type="InterPro" id="IPR002889">
    <property type="entry name" value="WSC_carb-bd"/>
</dbReference>
<dbReference type="EMBL" id="JBCAWK010000008">
    <property type="protein sequence ID" value="KAK8850320.1"/>
    <property type="molecule type" value="Genomic_DNA"/>
</dbReference>
<dbReference type="PANTHER" id="PTHR43662:SF3">
    <property type="entry name" value="DOMAIN PROTEIN, PUTATIVE (AFU_ORTHOLOGUE AFUA_6G11970)-RELATED"/>
    <property type="match status" value="1"/>
</dbReference>
<feature type="region of interest" description="Disordered" evidence="1">
    <location>
        <begin position="1767"/>
        <end position="1788"/>
    </location>
</feature>
<dbReference type="PANTHER" id="PTHR43662">
    <property type="match status" value="1"/>
</dbReference>
<feature type="domain" description="WSC" evidence="3">
    <location>
        <begin position="806"/>
        <end position="898"/>
    </location>
</feature>
<feature type="domain" description="WSC" evidence="3">
    <location>
        <begin position="908"/>
        <end position="1000"/>
    </location>
</feature>
<dbReference type="GeneID" id="92181495"/>
<feature type="domain" description="WSC" evidence="3">
    <location>
        <begin position="1323"/>
        <end position="1414"/>
    </location>
</feature>
<dbReference type="Pfam" id="PF09362">
    <property type="entry name" value="DUF1996"/>
    <property type="match status" value="1"/>
</dbReference>
<feature type="domain" description="WSC" evidence="3">
    <location>
        <begin position="699"/>
        <end position="793"/>
    </location>
</feature>